<reference evidence="2" key="1">
    <citation type="submission" date="2020-08" db="EMBL/GenBank/DDBJ databases">
        <title>Multicomponent nature underlies the extraordinary mechanical properties of spider dragline silk.</title>
        <authorList>
            <person name="Kono N."/>
            <person name="Nakamura H."/>
            <person name="Mori M."/>
            <person name="Yoshida Y."/>
            <person name="Ohtoshi R."/>
            <person name="Malay A.D."/>
            <person name="Moran D.A.P."/>
            <person name="Tomita M."/>
            <person name="Numata K."/>
            <person name="Arakawa K."/>
        </authorList>
    </citation>
    <scope>NUCLEOTIDE SEQUENCE</scope>
</reference>
<comment type="caution">
    <text evidence="2">The sequence shown here is derived from an EMBL/GenBank/DDBJ whole genome shotgun (WGS) entry which is preliminary data.</text>
</comment>
<organism evidence="2 3">
    <name type="scientific">Trichonephila inaurata madagascariensis</name>
    <dbReference type="NCBI Taxonomy" id="2747483"/>
    <lineage>
        <taxon>Eukaryota</taxon>
        <taxon>Metazoa</taxon>
        <taxon>Ecdysozoa</taxon>
        <taxon>Arthropoda</taxon>
        <taxon>Chelicerata</taxon>
        <taxon>Arachnida</taxon>
        <taxon>Araneae</taxon>
        <taxon>Araneomorphae</taxon>
        <taxon>Entelegynae</taxon>
        <taxon>Araneoidea</taxon>
        <taxon>Nephilidae</taxon>
        <taxon>Trichonephila</taxon>
        <taxon>Trichonephila inaurata</taxon>
    </lineage>
</organism>
<evidence type="ECO:0000313" key="3">
    <source>
        <dbReference type="Proteomes" id="UP000886998"/>
    </source>
</evidence>
<accession>A0A8X6YMU5</accession>
<dbReference type="EMBL" id="BMAV01019975">
    <property type="protein sequence ID" value="GFY73307.1"/>
    <property type="molecule type" value="Genomic_DNA"/>
</dbReference>
<gene>
    <name evidence="2" type="ORF">TNIN_454621</name>
</gene>
<feature type="non-terminal residue" evidence="2">
    <location>
        <position position="1"/>
    </location>
</feature>
<evidence type="ECO:0000259" key="1">
    <source>
        <dbReference type="Pfam" id="PF00698"/>
    </source>
</evidence>
<name>A0A8X6YMU5_9ARAC</name>
<dbReference type="GO" id="GO:0016740">
    <property type="term" value="F:transferase activity"/>
    <property type="evidence" value="ECO:0007669"/>
    <property type="project" value="InterPro"/>
</dbReference>
<dbReference type="InterPro" id="IPR014043">
    <property type="entry name" value="Acyl_transferase_dom"/>
</dbReference>
<dbReference type="SUPFAM" id="SSF52151">
    <property type="entry name" value="FabD/lysophospholipase-like"/>
    <property type="match status" value="1"/>
</dbReference>
<dbReference type="InterPro" id="IPR001227">
    <property type="entry name" value="Ac_transferase_dom_sf"/>
</dbReference>
<dbReference type="Proteomes" id="UP000886998">
    <property type="component" value="Unassembled WGS sequence"/>
</dbReference>
<evidence type="ECO:0000313" key="2">
    <source>
        <dbReference type="EMBL" id="GFY73307.1"/>
    </source>
</evidence>
<feature type="domain" description="Malonyl-CoA:ACP transacylase (MAT)" evidence="1">
    <location>
        <begin position="10"/>
        <end position="56"/>
    </location>
</feature>
<dbReference type="AlphaFoldDB" id="A0A8X6YMU5"/>
<sequence length="68" mass="7632">NTSPNKREIWYIMTGMGCQWPGMGLDHMKIDIFAESMHRSAEILKPFGINLLGLLKGGNLGDEFSEYA</sequence>
<keyword evidence="3" id="KW-1185">Reference proteome</keyword>
<dbReference type="Gene3D" id="3.40.366.10">
    <property type="entry name" value="Malonyl-Coenzyme A Acyl Carrier Protein, domain 2"/>
    <property type="match status" value="1"/>
</dbReference>
<dbReference type="OrthoDB" id="6505209at2759"/>
<dbReference type="Pfam" id="PF00698">
    <property type="entry name" value="Acyl_transf_1"/>
    <property type="match status" value="1"/>
</dbReference>
<protein>
    <recommendedName>
        <fullName evidence="1">Malonyl-CoA:ACP transacylase (MAT) domain-containing protein</fullName>
    </recommendedName>
</protein>
<proteinExistence type="predicted"/>
<dbReference type="InterPro" id="IPR016035">
    <property type="entry name" value="Acyl_Trfase/lysoPLipase"/>
</dbReference>